<dbReference type="GO" id="GO:0030246">
    <property type="term" value="F:carbohydrate binding"/>
    <property type="evidence" value="ECO:0007669"/>
    <property type="project" value="InterPro"/>
</dbReference>
<dbReference type="PATRIC" id="fig|220754.4.peg.1460"/>
<proteinExistence type="inferred from homology"/>
<dbReference type="InterPro" id="IPR048395">
    <property type="entry name" value="Glyco_hydro_31_C"/>
</dbReference>
<dbReference type="GO" id="GO:0005975">
    <property type="term" value="P:carbohydrate metabolic process"/>
    <property type="evidence" value="ECO:0007669"/>
    <property type="project" value="InterPro"/>
</dbReference>
<gene>
    <name evidence="10" type="ORF">KR50_14360</name>
</gene>
<dbReference type="PANTHER" id="PTHR43053">
    <property type="entry name" value="GLYCOSIDASE FAMILY 31"/>
    <property type="match status" value="1"/>
</dbReference>
<dbReference type="Gene3D" id="3.20.20.80">
    <property type="entry name" value="Glycosidases"/>
    <property type="match status" value="1"/>
</dbReference>
<dbReference type="GO" id="GO:0061634">
    <property type="term" value="F:alpha-D-xyloside xylohydrolase"/>
    <property type="evidence" value="ECO:0007669"/>
    <property type="project" value="UniProtKB-EC"/>
</dbReference>
<dbReference type="OrthoDB" id="176168at2"/>
<dbReference type="SUPFAM" id="SSF117125">
    <property type="entry name" value="Putative glucosidase YicI, C-terminal domain"/>
    <property type="match status" value="1"/>
</dbReference>
<dbReference type="InterPro" id="IPR013780">
    <property type="entry name" value="Glyco_hydro_b"/>
</dbReference>
<feature type="domain" description="Glycoside hydrolase family 31 TIM barrel" evidence="7">
    <location>
        <begin position="259"/>
        <end position="573"/>
    </location>
</feature>
<dbReference type="SUPFAM" id="SSF74650">
    <property type="entry name" value="Galactose mutarotase-like"/>
    <property type="match status" value="1"/>
</dbReference>
<comment type="catalytic activity">
    <reaction evidence="4">
        <text>Hydrolysis of terminal, non-reducing alpha-D-xylose residues with release of alpha-D-xylose.</text>
        <dbReference type="EC" id="3.2.1.177"/>
    </reaction>
</comment>
<dbReference type="Pfam" id="PF13802">
    <property type="entry name" value="Gal_mutarotas_2"/>
    <property type="match status" value="1"/>
</dbReference>
<dbReference type="CDD" id="cd06593">
    <property type="entry name" value="GH31_xylosidase_YicI"/>
    <property type="match status" value="1"/>
</dbReference>
<evidence type="ECO:0000256" key="3">
    <source>
        <dbReference type="ARBA" id="ARBA00023295"/>
    </source>
</evidence>
<evidence type="ECO:0000259" key="9">
    <source>
        <dbReference type="Pfam" id="PF21365"/>
    </source>
</evidence>
<dbReference type="RefSeq" id="WP_041056553.1">
    <property type="nucleotide sequence ID" value="NZ_JXRR01000013.1"/>
</dbReference>
<dbReference type="InterPro" id="IPR000322">
    <property type="entry name" value="Glyco_hydro_31_TIM"/>
</dbReference>
<comment type="similarity">
    <text evidence="1 6">Belongs to the glycosyl hydrolase 31 family.</text>
</comment>
<dbReference type="EMBL" id="JXRR01000013">
    <property type="protein sequence ID" value="KIL48400.1"/>
    <property type="molecule type" value="Genomic_DNA"/>
</dbReference>
<evidence type="ECO:0000256" key="1">
    <source>
        <dbReference type="ARBA" id="ARBA00007806"/>
    </source>
</evidence>
<dbReference type="EC" id="3.2.1.177" evidence="5"/>
<dbReference type="InterPro" id="IPR025887">
    <property type="entry name" value="Glyco_hydro_31_N_dom"/>
</dbReference>
<comment type="caution">
    <text evidence="10">The sequence shown here is derived from an EMBL/GenBank/DDBJ whole genome shotgun (WGS) entry which is preliminary data.</text>
</comment>
<protein>
    <recommendedName>
        <fullName evidence="5">alpha-D-xyloside xylohydrolase</fullName>
        <ecNumber evidence="5">3.2.1.177</ecNumber>
    </recommendedName>
</protein>
<keyword evidence="11" id="KW-1185">Reference proteome</keyword>
<accession>A0A0C2RDR1</accession>
<dbReference type="CDD" id="cd14752">
    <property type="entry name" value="GH31_N"/>
    <property type="match status" value="1"/>
</dbReference>
<feature type="domain" description="Glycoside hydrolase family 31 N-terminal" evidence="8">
    <location>
        <begin position="54"/>
        <end position="217"/>
    </location>
</feature>
<evidence type="ECO:0000259" key="8">
    <source>
        <dbReference type="Pfam" id="PF13802"/>
    </source>
</evidence>
<reference evidence="10 11" key="1">
    <citation type="submission" date="2015-01" db="EMBL/GenBank/DDBJ databases">
        <title>Jeotgalibacillus campisalis genome sequencing.</title>
        <authorList>
            <person name="Goh K.M."/>
            <person name="Chan K.-G."/>
            <person name="Yaakop A.S."/>
            <person name="Ee R."/>
            <person name="Gan H.M."/>
            <person name="Chan C.S."/>
        </authorList>
    </citation>
    <scope>NUCLEOTIDE SEQUENCE [LARGE SCALE GENOMIC DNA]</scope>
    <source>
        <strain evidence="10 11">SF-57</strain>
    </source>
</reference>
<evidence type="ECO:0000259" key="7">
    <source>
        <dbReference type="Pfam" id="PF01055"/>
    </source>
</evidence>
<evidence type="ECO:0000256" key="4">
    <source>
        <dbReference type="ARBA" id="ARBA00052064"/>
    </source>
</evidence>
<dbReference type="NCBIfam" id="NF007940">
    <property type="entry name" value="PRK10658.1"/>
    <property type="match status" value="1"/>
</dbReference>
<dbReference type="SUPFAM" id="SSF51445">
    <property type="entry name" value="(Trans)glycosidases"/>
    <property type="match status" value="1"/>
</dbReference>
<dbReference type="Gene3D" id="2.60.40.1760">
    <property type="entry name" value="glycosyl hydrolase (family 31)"/>
    <property type="match status" value="1"/>
</dbReference>
<organism evidence="10 11">
    <name type="scientific">Jeotgalibacillus campisalis</name>
    <dbReference type="NCBI Taxonomy" id="220754"/>
    <lineage>
        <taxon>Bacteria</taxon>
        <taxon>Bacillati</taxon>
        <taxon>Bacillota</taxon>
        <taxon>Bacilli</taxon>
        <taxon>Bacillales</taxon>
        <taxon>Caryophanaceae</taxon>
        <taxon>Jeotgalibacillus</taxon>
    </lineage>
</organism>
<dbReference type="PANTHER" id="PTHR43053:SF4">
    <property type="entry name" value="MYOGENESIS-REGULATING GLYCOSIDASE"/>
    <property type="match status" value="1"/>
</dbReference>
<keyword evidence="3 6" id="KW-0326">Glycosidase</keyword>
<dbReference type="InterPro" id="IPR011013">
    <property type="entry name" value="Gal_mutarotase_sf_dom"/>
</dbReference>
<name>A0A0C2RDR1_9BACL</name>
<dbReference type="Proteomes" id="UP000031972">
    <property type="component" value="Unassembled WGS sequence"/>
</dbReference>
<evidence type="ECO:0000256" key="6">
    <source>
        <dbReference type="RuleBase" id="RU361185"/>
    </source>
</evidence>
<dbReference type="AlphaFoldDB" id="A0A0C2RDR1"/>
<dbReference type="InterPro" id="IPR017853">
    <property type="entry name" value="GH"/>
</dbReference>
<evidence type="ECO:0000256" key="2">
    <source>
        <dbReference type="ARBA" id="ARBA00022801"/>
    </source>
</evidence>
<dbReference type="SUPFAM" id="SSF51011">
    <property type="entry name" value="Glycosyl hydrolase domain"/>
    <property type="match status" value="1"/>
</dbReference>
<dbReference type="FunFam" id="3.20.20.80:FF:000053">
    <property type="entry name" value="Alpha-xylosidase YicI"/>
    <property type="match status" value="1"/>
</dbReference>
<evidence type="ECO:0000313" key="11">
    <source>
        <dbReference type="Proteomes" id="UP000031972"/>
    </source>
</evidence>
<keyword evidence="2 6" id="KW-0378">Hydrolase</keyword>
<evidence type="ECO:0000313" key="10">
    <source>
        <dbReference type="EMBL" id="KIL48400.1"/>
    </source>
</evidence>
<dbReference type="Pfam" id="PF01055">
    <property type="entry name" value="Glyco_hydro_31_2nd"/>
    <property type="match status" value="1"/>
</dbReference>
<feature type="domain" description="Glycosyl hydrolase family 31 C-terminal" evidence="9">
    <location>
        <begin position="582"/>
        <end position="666"/>
    </location>
</feature>
<dbReference type="InterPro" id="IPR050985">
    <property type="entry name" value="Alpha-glycosidase_related"/>
</dbReference>
<sequence length="776" mass="88159">MKFSNGNWMDRDGFTLQYPSQLHDTAVHDDKAVLYAPFVPIVHRGNTLDGGMMTIELSAPAADVIGVKMIHHKGKMKEFPSFEVKSQEPAFLTEDTDRTFTFQSGRLKTEVNKAGSWSVQFKGDDELLTETGSRNMSYIMSDEKQSFMREQLSLDVGELIYGLGERFGPFVKNGQSIDIWNEDGGTGSEQAYKSIPFYISSKGYGIFVNQPENVSFEVGSEKVSNVQFSVKGESLEYYVIYGPTMKEVLKKYTDLTGKPSLPPAWSFGLWLSTSFTTDYDEETVNQFVDGMIERDIPLDVFHFDCFWMKEFEWCNFKWDDRVFPEPAAMLKRLKEKGLKICVWINPYIGQKSQLFDEGQQNGYLLKRADGSVWQWDKWQAGQAIVDFTNPDACKWFEEKLEMLMDMGVDSFKTDFGERIPTDVVYHNGEDPEKMHNYYTYLYNETVFNLLERKRGKGEAALFARSATAGSQKFPVHWGGDCWSNYRSMAETLRGGLSFSLSGFSFWSHDISGFEHGATPDLYKRWTQFGLLSSHSRYHGNSEYKVPWNYGDEAVDVTRQFTKLKNRLMPYLFSQACEATESGVAMMRPMVLEFPEDDTCQYLDRQYMLGDSLLVAPIFNAKGTVRYYVPKGSWTNFLTEEKIAGGRWYTEEHNYMSLPLLVKGSSLLITGAQEQTAEYDYLQDVTVHVFDLQEGETAAADVWTKEGEKAGWAKASRSGSTITVETEGLTGCTLHLHREDIDRADGGKLEAAGKGKTLVMTGDKAVLSLNESRESHL</sequence>
<dbReference type="Gene3D" id="2.60.40.1180">
    <property type="entry name" value="Golgi alpha-mannosidase II"/>
    <property type="match status" value="2"/>
</dbReference>
<evidence type="ECO:0000256" key="5">
    <source>
        <dbReference type="ARBA" id="ARBA00066962"/>
    </source>
</evidence>
<dbReference type="Pfam" id="PF21365">
    <property type="entry name" value="Glyco_hydro_31_3rd"/>
    <property type="match status" value="1"/>
</dbReference>